<dbReference type="PROSITE" id="PS00237">
    <property type="entry name" value="G_PROTEIN_RECEP_F1_1"/>
    <property type="match status" value="1"/>
</dbReference>
<keyword evidence="4 7" id="KW-1133">Transmembrane helix</keyword>
<evidence type="ECO:0000259" key="8">
    <source>
        <dbReference type="PROSITE" id="PS50262"/>
    </source>
</evidence>
<proteinExistence type="inferred from homology"/>
<dbReference type="EMBL" id="JAWJWE010000037">
    <property type="protein sequence ID" value="KAK6626144.1"/>
    <property type="molecule type" value="Genomic_DNA"/>
</dbReference>
<evidence type="ECO:0000313" key="10">
    <source>
        <dbReference type="Proteomes" id="UP001372834"/>
    </source>
</evidence>
<comment type="caution">
    <text evidence="9">The sequence shown here is derived from an EMBL/GenBank/DDBJ whole genome shotgun (WGS) entry which is preliminary data.</text>
</comment>
<dbReference type="InterPro" id="IPR000276">
    <property type="entry name" value="GPCR_Rhodpsn"/>
</dbReference>
<dbReference type="PANTHER" id="PTHR46641:SF25">
    <property type="entry name" value="CNMAMIDE RECEPTOR-RELATED"/>
    <property type="match status" value="1"/>
</dbReference>
<dbReference type="Proteomes" id="UP001372834">
    <property type="component" value="Unassembled WGS sequence"/>
</dbReference>
<dbReference type="CDD" id="cd14978">
    <property type="entry name" value="7tmA_FMRFamide_R-like"/>
    <property type="match status" value="1"/>
</dbReference>
<evidence type="ECO:0000256" key="4">
    <source>
        <dbReference type="ARBA" id="ARBA00022989"/>
    </source>
</evidence>
<dbReference type="PROSITE" id="PS50262">
    <property type="entry name" value="G_PROTEIN_RECEP_F1_2"/>
    <property type="match status" value="1"/>
</dbReference>
<evidence type="ECO:0000256" key="3">
    <source>
        <dbReference type="ARBA" id="ARBA00022692"/>
    </source>
</evidence>
<evidence type="ECO:0000256" key="2">
    <source>
        <dbReference type="ARBA" id="ARBA00010663"/>
    </source>
</evidence>
<feature type="domain" description="G-protein coupled receptors family 1 profile" evidence="8">
    <location>
        <begin position="96"/>
        <end position="272"/>
    </location>
</feature>
<protein>
    <recommendedName>
        <fullName evidence="8">G-protein coupled receptors family 1 profile domain-containing protein</fullName>
    </recommendedName>
</protein>
<reference evidence="9 10" key="1">
    <citation type="submission" date="2023-10" db="EMBL/GenBank/DDBJ databases">
        <title>Genomes of two closely related lineages of the louse Polyplax serrata with different host specificities.</title>
        <authorList>
            <person name="Martinu J."/>
            <person name="Tarabai H."/>
            <person name="Stefka J."/>
            <person name="Hypsa V."/>
        </authorList>
    </citation>
    <scope>NUCLEOTIDE SEQUENCE [LARGE SCALE GENOMIC DNA]</scope>
    <source>
        <strain evidence="9">HR10_N</strain>
    </source>
</reference>
<keyword evidence="6" id="KW-0675">Receptor</keyword>
<evidence type="ECO:0000256" key="5">
    <source>
        <dbReference type="ARBA" id="ARBA00023136"/>
    </source>
</evidence>
<comment type="subcellular location">
    <subcellularLocation>
        <location evidence="1">Membrane</location>
    </subcellularLocation>
</comment>
<name>A0AAN8PF05_POLSC</name>
<evidence type="ECO:0000256" key="6">
    <source>
        <dbReference type="RuleBase" id="RU000688"/>
    </source>
</evidence>
<evidence type="ECO:0000313" key="9">
    <source>
        <dbReference type="EMBL" id="KAK6626144.1"/>
    </source>
</evidence>
<feature type="transmembrane region" description="Helical" evidence="7">
    <location>
        <begin position="157"/>
        <end position="179"/>
    </location>
</feature>
<feature type="transmembrane region" description="Helical" evidence="7">
    <location>
        <begin position="84"/>
        <end position="105"/>
    </location>
</feature>
<feature type="transmembrane region" description="Helical" evidence="7">
    <location>
        <begin position="199"/>
        <end position="221"/>
    </location>
</feature>
<evidence type="ECO:0000256" key="1">
    <source>
        <dbReference type="ARBA" id="ARBA00004370"/>
    </source>
</evidence>
<dbReference type="GO" id="GO:0016020">
    <property type="term" value="C:membrane"/>
    <property type="evidence" value="ECO:0007669"/>
    <property type="project" value="UniProtKB-SubCell"/>
</dbReference>
<dbReference type="SUPFAM" id="SSF81321">
    <property type="entry name" value="Family A G protein-coupled receptor-like"/>
    <property type="match status" value="1"/>
</dbReference>
<keyword evidence="6" id="KW-0297">G-protein coupled receptor</keyword>
<evidence type="ECO:0000256" key="7">
    <source>
        <dbReference type="SAM" id="Phobius"/>
    </source>
</evidence>
<keyword evidence="3 6" id="KW-0812">Transmembrane</keyword>
<dbReference type="Gene3D" id="1.20.1070.10">
    <property type="entry name" value="Rhodopsin 7-helix transmembrane proteins"/>
    <property type="match status" value="1"/>
</dbReference>
<keyword evidence="6" id="KW-0807">Transducer</keyword>
<dbReference type="PANTHER" id="PTHR46641">
    <property type="entry name" value="FMRFAMIDE RECEPTOR-RELATED"/>
    <property type="match status" value="1"/>
</dbReference>
<gene>
    <name evidence="9" type="ORF">RUM43_006449</name>
</gene>
<accession>A0AAN8PF05</accession>
<dbReference type="InterPro" id="IPR017452">
    <property type="entry name" value="GPCR_Rhodpsn_7TM"/>
</dbReference>
<dbReference type="InterPro" id="IPR052954">
    <property type="entry name" value="GPCR-Ligand_Int"/>
</dbReference>
<comment type="similarity">
    <text evidence="2 6">Belongs to the G-protein coupled receptor 1 family.</text>
</comment>
<sequence>MDELNNQLLAIINSQQGYPVNLSDDYPNLNGDLYGDFPRNMSSWEELQSIIQYHYNKSIHSSNQRNIDQDCHPFGNMFDAIYSYYLPSMIFLGLVGNLLSCIVFLNTHLKMRSSSYYLAALACADFGFLAALFLVWLNGTLEIPVFNIEGYCQCIVYVSSVCSFLSVWLIAAFTVERFIAVQYPLHRPHLCTVARAKAIVFYLVCISLTVHTYVFVTSGIIKLEDGLEVCEMVEGYREVMRIINIIDSVLTLIAPLVLIVVMNAMIIYNLVKFSKMFKRPGGVESEVMGSRRSDMNLEVLGSINKLNSSGSSRRNLFQGTFNTSRNSSSFRRLQQFKFPSKCDGSNSSEFPVKEGRPASEYLQKSRVVNKAEQSHTLKEDSLVEFHSLAKKQIVVAEERECRVECLLDLLRPSFGKQQSISQSLTQSIALILFIYLENFRNQLGQEADFDEIAAQHHQNASSHLFRFRPTQPSQLRHSTLCFHIFFHLGRVTSGSSLVPTADVHDPLLHKFQHKLHTLLDVRHHLSPMSLATGPEKS</sequence>
<dbReference type="PRINTS" id="PR00237">
    <property type="entry name" value="GPCRRHODOPSN"/>
</dbReference>
<dbReference type="Pfam" id="PF00001">
    <property type="entry name" value="7tm_1"/>
    <property type="match status" value="1"/>
</dbReference>
<dbReference type="GO" id="GO:0004930">
    <property type="term" value="F:G protein-coupled receptor activity"/>
    <property type="evidence" value="ECO:0007669"/>
    <property type="project" value="UniProtKB-KW"/>
</dbReference>
<organism evidence="9 10">
    <name type="scientific">Polyplax serrata</name>
    <name type="common">Common mouse louse</name>
    <dbReference type="NCBI Taxonomy" id="468196"/>
    <lineage>
        <taxon>Eukaryota</taxon>
        <taxon>Metazoa</taxon>
        <taxon>Ecdysozoa</taxon>
        <taxon>Arthropoda</taxon>
        <taxon>Hexapoda</taxon>
        <taxon>Insecta</taxon>
        <taxon>Pterygota</taxon>
        <taxon>Neoptera</taxon>
        <taxon>Paraneoptera</taxon>
        <taxon>Psocodea</taxon>
        <taxon>Troctomorpha</taxon>
        <taxon>Phthiraptera</taxon>
        <taxon>Anoplura</taxon>
        <taxon>Polyplacidae</taxon>
        <taxon>Polyplax</taxon>
    </lineage>
</organism>
<feature type="transmembrane region" description="Helical" evidence="7">
    <location>
        <begin position="117"/>
        <end position="137"/>
    </location>
</feature>
<feature type="transmembrane region" description="Helical" evidence="7">
    <location>
        <begin position="241"/>
        <end position="271"/>
    </location>
</feature>
<keyword evidence="5 7" id="KW-0472">Membrane</keyword>
<dbReference type="AlphaFoldDB" id="A0AAN8PF05"/>